<protein>
    <submittedName>
        <fullName evidence="3">Response regulator</fullName>
    </submittedName>
</protein>
<keyword evidence="4" id="KW-1185">Reference proteome</keyword>
<dbReference type="InterPro" id="IPR052893">
    <property type="entry name" value="TCS_response_regulator"/>
</dbReference>
<dbReference type="InterPro" id="IPR011006">
    <property type="entry name" value="CheY-like_superfamily"/>
</dbReference>
<dbReference type="EMBL" id="JAHESF010000002">
    <property type="protein sequence ID" value="MBT1695590.1"/>
    <property type="molecule type" value="Genomic_DNA"/>
</dbReference>
<dbReference type="PROSITE" id="PS50110">
    <property type="entry name" value="RESPONSE_REGULATORY"/>
    <property type="match status" value="1"/>
</dbReference>
<name>A0AAP2GMF6_9BACT</name>
<feature type="modified residue" description="4-aspartylphosphate" evidence="1">
    <location>
        <position position="56"/>
    </location>
</feature>
<proteinExistence type="predicted"/>
<dbReference type="Pfam" id="PF00072">
    <property type="entry name" value="Response_reg"/>
    <property type="match status" value="1"/>
</dbReference>
<evidence type="ECO:0000259" key="2">
    <source>
        <dbReference type="PROSITE" id="PS50110"/>
    </source>
</evidence>
<dbReference type="PANTHER" id="PTHR44520">
    <property type="entry name" value="RESPONSE REGULATOR RCP1-RELATED"/>
    <property type="match status" value="1"/>
</dbReference>
<evidence type="ECO:0000313" key="3">
    <source>
        <dbReference type="EMBL" id="MBT1695590.1"/>
    </source>
</evidence>
<evidence type="ECO:0000313" key="4">
    <source>
        <dbReference type="Proteomes" id="UP001319200"/>
    </source>
</evidence>
<sequence length="144" mass="16109">MGKTVLLADDDADDAEIFQETLGEVDPSARLHRVESGAAILQYLKDNIKPDIIFMDLNMPLMNGWQCLAKLKNTKGLEDIPVVIYTTSSNPRDREIAQTLNAHGLITKPTDHKVLKKVLQIILPNLNTVQLKEAIREAYTLSKD</sequence>
<dbReference type="InterPro" id="IPR001789">
    <property type="entry name" value="Sig_transdc_resp-reg_receiver"/>
</dbReference>
<dbReference type="Proteomes" id="UP001319200">
    <property type="component" value="Unassembled WGS sequence"/>
</dbReference>
<gene>
    <name evidence="3" type="ORF">KK083_01800</name>
</gene>
<comment type="caution">
    <text evidence="3">The sequence shown here is derived from an EMBL/GenBank/DDBJ whole genome shotgun (WGS) entry which is preliminary data.</text>
</comment>
<reference evidence="3 4" key="1">
    <citation type="submission" date="2021-05" db="EMBL/GenBank/DDBJ databases">
        <title>A Polyphasic approach of four new species of the genus Ohtaekwangia: Ohtaekwangia histidinii sp. nov., Ohtaekwangia cretensis sp. nov., Ohtaekwangia indiensis sp. nov., Ohtaekwangia reichenbachii sp. nov. from diverse environment.</title>
        <authorList>
            <person name="Octaviana S."/>
        </authorList>
    </citation>
    <scope>NUCLEOTIDE SEQUENCE [LARGE SCALE GENOMIC DNA]</scope>
    <source>
        <strain evidence="3 4">PWU4</strain>
    </source>
</reference>
<dbReference type="AlphaFoldDB" id="A0AAP2GMF6"/>
<feature type="domain" description="Response regulatory" evidence="2">
    <location>
        <begin position="4"/>
        <end position="123"/>
    </location>
</feature>
<dbReference type="Gene3D" id="3.40.50.2300">
    <property type="match status" value="1"/>
</dbReference>
<evidence type="ECO:0000256" key="1">
    <source>
        <dbReference type="PROSITE-ProRule" id="PRU00169"/>
    </source>
</evidence>
<dbReference type="SMART" id="SM00448">
    <property type="entry name" value="REC"/>
    <property type="match status" value="1"/>
</dbReference>
<dbReference type="GO" id="GO:0000160">
    <property type="term" value="P:phosphorelay signal transduction system"/>
    <property type="evidence" value="ECO:0007669"/>
    <property type="project" value="InterPro"/>
</dbReference>
<dbReference type="SUPFAM" id="SSF52172">
    <property type="entry name" value="CheY-like"/>
    <property type="match status" value="1"/>
</dbReference>
<keyword evidence="1" id="KW-0597">Phosphoprotein</keyword>
<dbReference type="RefSeq" id="WP_254160070.1">
    <property type="nucleotide sequence ID" value="NZ_JAHESF010000002.1"/>
</dbReference>
<accession>A0AAP2GMF6</accession>
<organism evidence="3 4">
    <name type="scientific">Chryseosolibacter histidini</name>
    <dbReference type="NCBI Taxonomy" id="2782349"/>
    <lineage>
        <taxon>Bacteria</taxon>
        <taxon>Pseudomonadati</taxon>
        <taxon>Bacteroidota</taxon>
        <taxon>Cytophagia</taxon>
        <taxon>Cytophagales</taxon>
        <taxon>Chryseotaleaceae</taxon>
        <taxon>Chryseosolibacter</taxon>
    </lineage>
</organism>
<dbReference type="PANTHER" id="PTHR44520:SF2">
    <property type="entry name" value="RESPONSE REGULATOR RCP1"/>
    <property type="match status" value="1"/>
</dbReference>